<dbReference type="InterPro" id="IPR024096">
    <property type="entry name" value="NO_sig/Golgi_transp_ligand-bd"/>
</dbReference>
<dbReference type="OrthoDB" id="2965348at2"/>
<dbReference type="AlphaFoldDB" id="A0A511AVD2"/>
<name>A0A511AVD2_9LACT</name>
<dbReference type="Proteomes" id="UP000321662">
    <property type="component" value="Unassembled WGS sequence"/>
</dbReference>
<evidence type="ECO:0008006" key="3">
    <source>
        <dbReference type="Google" id="ProtNLM"/>
    </source>
</evidence>
<dbReference type="InterPro" id="IPR019642">
    <property type="entry name" value="DUF2507"/>
</dbReference>
<dbReference type="SUPFAM" id="SSF111126">
    <property type="entry name" value="Ligand-binding domain in the NO signalling and Golgi transport"/>
    <property type="match status" value="1"/>
</dbReference>
<dbReference type="Gene3D" id="3.30.1380.20">
    <property type="entry name" value="Trafficking protein particle complex subunit 3"/>
    <property type="match status" value="1"/>
</dbReference>
<proteinExistence type="predicted"/>
<protein>
    <recommendedName>
        <fullName evidence="3">DUF2507 domain-containing protein</fullName>
    </recommendedName>
</protein>
<reference evidence="1 2" key="1">
    <citation type="submission" date="2019-07" db="EMBL/GenBank/DDBJ databases">
        <title>Whole genome shotgun sequence of Alkalibacterium kapii NBRC 103247.</title>
        <authorList>
            <person name="Hosoyama A."/>
            <person name="Uohara A."/>
            <person name="Ohji S."/>
            <person name="Ichikawa N."/>
        </authorList>
    </citation>
    <scope>NUCLEOTIDE SEQUENCE [LARGE SCALE GENOMIC DNA]</scope>
    <source>
        <strain evidence="1 2">NBRC 103247</strain>
    </source>
</reference>
<evidence type="ECO:0000313" key="2">
    <source>
        <dbReference type="Proteomes" id="UP000321662"/>
    </source>
</evidence>
<dbReference type="RefSeq" id="WP_146924958.1">
    <property type="nucleotide sequence ID" value="NZ_BJUY01000036.1"/>
</dbReference>
<dbReference type="EMBL" id="BJUY01000036">
    <property type="protein sequence ID" value="GEK92155.1"/>
    <property type="molecule type" value="Genomic_DNA"/>
</dbReference>
<dbReference type="Pfam" id="PF10702">
    <property type="entry name" value="DUF2507"/>
    <property type="match status" value="1"/>
</dbReference>
<gene>
    <name evidence="1" type="ORF">AKA01nite_17770</name>
</gene>
<accession>A0A511AVD2</accession>
<comment type="caution">
    <text evidence="1">The sequence shown here is derived from an EMBL/GenBank/DDBJ whole genome shotgun (WGS) entry which is preliminary data.</text>
</comment>
<keyword evidence="2" id="KW-1185">Reference proteome</keyword>
<organism evidence="1 2">
    <name type="scientific">Alkalibacterium kapii</name>
    <dbReference type="NCBI Taxonomy" id="426704"/>
    <lineage>
        <taxon>Bacteria</taxon>
        <taxon>Bacillati</taxon>
        <taxon>Bacillota</taxon>
        <taxon>Bacilli</taxon>
        <taxon>Lactobacillales</taxon>
        <taxon>Carnobacteriaceae</taxon>
        <taxon>Alkalibacterium</taxon>
    </lineage>
</organism>
<evidence type="ECO:0000313" key="1">
    <source>
        <dbReference type="EMBL" id="GEK92155.1"/>
    </source>
</evidence>
<sequence>MQTENESLTYLNSLSLLRDTLLPNLLKDNEADILYFAGKELARSHAFDSLDDLIQQMNKRFAGQLVLSKKTKKALHYEWSGSFVSHRLSHETNATFSLEAGFLAAGYQQITDHYAEATYTVHPKKSIVTLLLQSDTNFTD</sequence>